<feature type="transmembrane region" description="Helical" evidence="7">
    <location>
        <begin position="261"/>
        <end position="287"/>
    </location>
</feature>
<feature type="transmembrane region" description="Helical" evidence="7">
    <location>
        <begin position="71"/>
        <end position="90"/>
    </location>
</feature>
<keyword evidence="4 7" id="KW-0812">Transmembrane</keyword>
<dbReference type="Pfam" id="PF07690">
    <property type="entry name" value="MFS_1"/>
    <property type="match status" value="1"/>
</dbReference>
<organism evidence="9 10">
    <name type="scientific">Limoniibacter endophyticus</name>
    <dbReference type="NCBI Taxonomy" id="1565040"/>
    <lineage>
        <taxon>Bacteria</taxon>
        <taxon>Pseudomonadati</taxon>
        <taxon>Pseudomonadota</taxon>
        <taxon>Alphaproteobacteria</taxon>
        <taxon>Hyphomicrobiales</taxon>
        <taxon>Bartonellaceae</taxon>
        <taxon>Limoniibacter</taxon>
    </lineage>
</organism>
<evidence type="ECO:0000256" key="5">
    <source>
        <dbReference type="ARBA" id="ARBA00022989"/>
    </source>
</evidence>
<reference evidence="9" key="1">
    <citation type="journal article" date="2014" name="Int. J. Syst. Evol. Microbiol.">
        <title>Complete genome sequence of Corynebacterium casei LMG S-19264T (=DSM 44701T), isolated from a smear-ripened cheese.</title>
        <authorList>
            <consortium name="US DOE Joint Genome Institute (JGI-PGF)"/>
            <person name="Walter F."/>
            <person name="Albersmeier A."/>
            <person name="Kalinowski J."/>
            <person name="Ruckert C."/>
        </authorList>
    </citation>
    <scope>NUCLEOTIDE SEQUENCE</scope>
    <source>
        <strain evidence="9">KCTC 42097</strain>
    </source>
</reference>
<feature type="transmembrane region" description="Helical" evidence="7">
    <location>
        <begin position="126"/>
        <end position="144"/>
    </location>
</feature>
<comment type="subcellular location">
    <subcellularLocation>
        <location evidence="1">Cell membrane</location>
        <topology evidence="1">Multi-pass membrane protein</topology>
    </subcellularLocation>
</comment>
<dbReference type="Gene3D" id="1.20.1720.10">
    <property type="entry name" value="Multidrug resistance protein D"/>
    <property type="match status" value="1"/>
</dbReference>
<keyword evidence="6 7" id="KW-0472">Membrane</keyword>
<feature type="transmembrane region" description="Helical" evidence="7">
    <location>
        <begin position="325"/>
        <end position="343"/>
    </location>
</feature>
<evidence type="ECO:0000256" key="7">
    <source>
        <dbReference type="SAM" id="Phobius"/>
    </source>
</evidence>
<proteinExistence type="predicted"/>
<evidence type="ECO:0000256" key="1">
    <source>
        <dbReference type="ARBA" id="ARBA00004651"/>
    </source>
</evidence>
<feature type="domain" description="Major facilitator superfamily (MFS) profile" evidence="8">
    <location>
        <begin position="5"/>
        <end position="448"/>
    </location>
</feature>
<feature type="transmembrane region" description="Helical" evidence="7">
    <location>
        <begin position="156"/>
        <end position="179"/>
    </location>
</feature>
<sequence length="468" mass="49355">MNRVVPIILAVALFMENMDSTVIATSLPAIAADLGTSPIALKLALTAYMVSLAIFIPISGFMADKIGAKRLFRCAIGVFLIGSIACALSNSLGSFVLARFLQGMGGAMMTPVARLVLVRSTPRDQLIAAMAWLTIPALIGPMAGPPVGGFVTTYFSWHWIFIINVPIGILGIYLSGRYLPEIESVDPGRKLDWLGFAMVAIAASGVVFGLSVISLPALPPVVGFIALVIGLVALMLYMAYARRNPAPILDLRLFRNPSFRAAIVGGTLFRIGIGAVPFLLPLLLQIVFGLDPFQSGLVTFITAAGAFSMKFLAPKLLRILGFRTVLLSATLISTVLVAANGQFHPGLSYIVIMPLLYFAGFLRSLFFTSANALVFADVNSEETGNATAISATMQQISLALGVAFGGTVLEIATHAGGGEMTQRSFFWAFTAMAVITVSASLSFLRLPADAGSTVSGHGAGRTPTQENG</sequence>
<dbReference type="InterPro" id="IPR020846">
    <property type="entry name" value="MFS_dom"/>
</dbReference>
<evidence type="ECO:0000256" key="2">
    <source>
        <dbReference type="ARBA" id="ARBA00022448"/>
    </source>
</evidence>
<dbReference type="PRINTS" id="PR01036">
    <property type="entry name" value="TCRTETB"/>
</dbReference>
<dbReference type="RefSeq" id="WP_189488981.1">
    <property type="nucleotide sequence ID" value="NZ_BMZO01000003.1"/>
</dbReference>
<keyword evidence="2" id="KW-0813">Transport</keyword>
<gene>
    <name evidence="9" type="ORF">GCM10010136_12650</name>
</gene>
<feature type="transmembrane region" description="Helical" evidence="7">
    <location>
        <begin position="221"/>
        <end position="240"/>
    </location>
</feature>
<dbReference type="PANTHER" id="PTHR42718">
    <property type="entry name" value="MAJOR FACILITATOR SUPERFAMILY MULTIDRUG TRANSPORTER MFSC"/>
    <property type="match status" value="1"/>
</dbReference>
<evidence type="ECO:0000259" key="8">
    <source>
        <dbReference type="PROSITE" id="PS50850"/>
    </source>
</evidence>
<feature type="transmembrane region" description="Helical" evidence="7">
    <location>
        <begin position="191"/>
        <end position="215"/>
    </location>
</feature>
<feature type="transmembrane region" description="Helical" evidence="7">
    <location>
        <begin position="396"/>
        <end position="413"/>
    </location>
</feature>
<dbReference type="Proteomes" id="UP000641137">
    <property type="component" value="Unassembled WGS sequence"/>
</dbReference>
<dbReference type="InterPro" id="IPR011701">
    <property type="entry name" value="MFS"/>
</dbReference>
<name>A0A8J3DHQ5_9HYPH</name>
<dbReference type="PANTHER" id="PTHR42718:SF46">
    <property type="entry name" value="BLR6921 PROTEIN"/>
    <property type="match status" value="1"/>
</dbReference>
<evidence type="ECO:0000313" key="10">
    <source>
        <dbReference type="Proteomes" id="UP000641137"/>
    </source>
</evidence>
<dbReference type="GO" id="GO:0005886">
    <property type="term" value="C:plasma membrane"/>
    <property type="evidence" value="ECO:0007669"/>
    <property type="project" value="UniProtKB-SubCell"/>
</dbReference>
<keyword evidence="10" id="KW-1185">Reference proteome</keyword>
<evidence type="ECO:0000256" key="3">
    <source>
        <dbReference type="ARBA" id="ARBA00022475"/>
    </source>
</evidence>
<dbReference type="CDD" id="cd17503">
    <property type="entry name" value="MFS_LmrB_MDR_like"/>
    <property type="match status" value="1"/>
</dbReference>
<reference evidence="9" key="2">
    <citation type="submission" date="2020-09" db="EMBL/GenBank/DDBJ databases">
        <authorList>
            <person name="Sun Q."/>
            <person name="Kim S."/>
        </authorList>
    </citation>
    <scope>NUCLEOTIDE SEQUENCE</scope>
    <source>
        <strain evidence="9">KCTC 42097</strain>
    </source>
</reference>
<accession>A0A8J3DHQ5</accession>
<evidence type="ECO:0000313" key="9">
    <source>
        <dbReference type="EMBL" id="GHC67999.1"/>
    </source>
</evidence>
<comment type="caution">
    <text evidence="9">The sequence shown here is derived from an EMBL/GenBank/DDBJ whole genome shotgun (WGS) entry which is preliminary data.</text>
</comment>
<dbReference type="GO" id="GO:0022857">
    <property type="term" value="F:transmembrane transporter activity"/>
    <property type="evidence" value="ECO:0007669"/>
    <property type="project" value="InterPro"/>
</dbReference>
<dbReference type="SUPFAM" id="SSF103473">
    <property type="entry name" value="MFS general substrate transporter"/>
    <property type="match status" value="1"/>
</dbReference>
<dbReference type="AlphaFoldDB" id="A0A8J3DHQ5"/>
<feature type="transmembrane region" description="Helical" evidence="7">
    <location>
        <begin position="349"/>
        <end position="375"/>
    </location>
</feature>
<protein>
    <submittedName>
        <fullName evidence="9">MFS transporter</fullName>
    </submittedName>
</protein>
<dbReference type="EMBL" id="BMZO01000003">
    <property type="protein sequence ID" value="GHC67999.1"/>
    <property type="molecule type" value="Genomic_DNA"/>
</dbReference>
<keyword evidence="5 7" id="KW-1133">Transmembrane helix</keyword>
<dbReference type="Gene3D" id="1.20.1250.20">
    <property type="entry name" value="MFS general substrate transporter like domains"/>
    <property type="match status" value="1"/>
</dbReference>
<dbReference type="PROSITE" id="PS50850">
    <property type="entry name" value="MFS"/>
    <property type="match status" value="1"/>
</dbReference>
<keyword evidence="3" id="KW-1003">Cell membrane</keyword>
<feature type="transmembrane region" description="Helical" evidence="7">
    <location>
        <begin position="425"/>
        <end position="444"/>
    </location>
</feature>
<feature type="transmembrane region" description="Helical" evidence="7">
    <location>
        <begin position="293"/>
        <end position="313"/>
    </location>
</feature>
<evidence type="ECO:0000256" key="6">
    <source>
        <dbReference type="ARBA" id="ARBA00023136"/>
    </source>
</evidence>
<dbReference type="InterPro" id="IPR036259">
    <property type="entry name" value="MFS_trans_sf"/>
</dbReference>
<evidence type="ECO:0000256" key="4">
    <source>
        <dbReference type="ARBA" id="ARBA00022692"/>
    </source>
</evidence>
<feature type="transmembrane region" description="Helical" evidence="7">
    <location>
        <begin position="40"/>
        <end position="59"/>
    </location>
</feature>
<feature type="transmembrane region" description="Helical" evidence="7">
    <location>
        <begin position="96"/>
        <end position="117"/>
    </location>
</feature>